<organism evidence="1">
    <name type="scientific">Solanum chilense</name>
    <name type="common">Tomato</name>
    <name type="synonym">Lycopersicon chilense</name>
    <dbReference type="NCBI Taxonomy" id="4083"/>
    <lineage>
        <taxon>Eukaryota</taxon>
        <taxon>Viridiplantae</taxon>
        <taxon>Streptophyta</taxon>
        <taxon>Embryophyta</taxon>
        <taxon>Tracheophyta</taxon>
        <taxon>Spermatophyta</taxon>
        <taxon>Magnoliopsida</taxon>
        <taxon>eudicotyledons</taxon>
        <taxon>Gunneridae</taxon>
        <taxon>Pentapetalae</taxon>
        <taxon>asterids</taxon>
        <taxon>lamiids</taxon>
        <taxon>Solanales</taxon>
        <taxon>Solanaceae</taxon>
        <taxon>Solanoideae</taxon>
        <taxon>Solaneae</taxon>
        <taxon>Solanum</taxon>
        <taxon>Solanum subgen. Lycopersicon</taxon>
    </lineage>
</organism>
<dbReference type="AlphaFoldDB" id="A0A6N2ADQ3"/>
<comment type="caution">
    <text evidence="1">The sequence shown here is derived from an EMBL/GenBank/DDBJ whole genome shotgun (WGS) entry which is preliminary data.</text>
</comment>
<protein>
    <recommendedName>
        <fullName evidence="2">Endonuclease/exonuclease/phosphatase domain-containing protein</fullName>
    </recommendedName>
</protein>
<reference evidence="1" key="1">
    <citation type="submission" date="2019-05" db="EMBL/GenBank/DDBJ databases">
        <title>The de novo reference genome and transcriptome assemblies of the wild tomato species Solanum chilense.</title>
        <authorList>
            <person name="Stam R."/>
            <person name="Nosenko T."/>
            <person name="Hoerger A.C."/>
            <person name="Stephan W."/>
            <person name="Seidel M.A."/>
            <person name="Kuhn J.M.M."/>
            <person name="Haberer G."/>
            <person name="Tellier A."/>
        </authorList>
    </citation>
    <scope>NUCLEOTIDE SEQUENCE</scope>
    <source>
        <tissue evidence="1">Mature leaves</tissue>
    </source>
</reference>
<dbReference type="PANTHER" id="PTHR33710:SF54">
    <property type="entry name" value="NON-LTR RETROELEMENT REVERSE TRANSCRIPTASE"/>
    <property type="match status" value="1"/>
</dbReference>
<sequence length="123" mass="14569">ITCRAKHVEHNEKFLFSLIYAKCKEHLRRPLWERLYHISNMGSPWCTIGDFNVITSTDEKHGGIPYNMNKSLEFIDIIEACGIMDIGYSGQHYTWCNQRSGEARVWKRWDRAMVNDKWLECMP</sequence>
<evidence type="ECO:0000313" key="1">
    <source>
        <dbReference type="EMBL" id="TMW80135.1"/>
    </source>
</evidence>
<evidence type="ECO:0008006" key="2">
    <source>
        <dbReference type="Google" id="ProtNLM"/>
    </source>
</evidence>
<dbReference type="Gene3D" id="3.60.10.10">
    <property type="entry name" value="Endonuclease/exonuclease/phosphatase"/>
    <property type="match status" value="1"/>
</dbReference>
<dbReference type="EMBL" id="RXGB01077469">
    <property type="protein sequence ID" value="TMW80135.1"/>
    <property type="molecule type" value="Genomic_DNA"/>
</dbReference>
<dbReference type="InterPro" id="IPR036691">
    <property type="entry name" value="Endo/exonu/phosph_ase_sf"/>
</dbReference>
<feature type="non-terminal residue" evidence="1">
    <location>
        <position position="123"/>
    </location>
</feature>
<name>A0A6N2ADQ3_SOLCI</name>
<dbReference type="PANTHER" id="PTHR33710">
    <property type="entry name" value="BNAC02G09200D PROTEIN"/>
    <property type="match status" value="1"/>
</dbReference>
<feature type="non-terminal residue" evidence="1">
    <location>
        <position position="1"/>
    </location>
</feature>
<proteinExistence type="predicted"/>
<accession>A0A6N2ADQ3</accession>
<gene>
    <name evidence="1" type="ORF">EJD97_023660</name>
</gene>
<dbReference type="SUPFAM" id="SSF56219">
    <property type="entry name" value="DNase I-like"/>
    <property type="match status" value="1"/>
</dbReference>